<dbReference type="AlphaFoldDB" id="A0A821YPU9"/>
<protein>
    <submittedName>
        <fullName evidence="1">Uncharacterized protein</fullName>
    </submittedName>
</protein>
<evidence type="ECO:0000313" key="2">
    <source>
        <dbReference type="Proteomes" id="UP000663838"/>
    </source>
</evidence>
<reference evidence="1" key="1">
    <citation type="submission" date="2021-02" db="EMBL/GenBank/DDBJ databases">
        <authorList>
            <person name="Nowell W R."/>
        </authorList>
    </citation>
    <scope>NUCLEOTIDE SEQUENCE</scope>
</reference>
<feature type="non-terminal residue" evidence="1">
    <location>
        <position position="44"/>
    </location>
</feature>
<accession>A0A821YPU9</accession>
<comment type="caution">
    <text evidence="1">The sequence shown here is derived from an EMBL/GenBank/DDBJ whole genome shotgun (WGS) entry which is preliminary data.</text>
</comment>
<evidence type="ECO:0000313" key="1">
    <source>
        <dbReference type="EMBL" id="CAF4962911.1"/>
    </source>
</evidence>
<sequence>MATGLKLLAFIALLIVQIVVSVVYKFSQTKGDYAYSPLSAIASA</sequence>
<proteinExistence type="predicted"/>
<dbReference type="EMBL" id="CAJOBS010017895">
    <property type="protein sequence ID" value="CAF4962911.1"/>
    <property type="molecule type" value="Genomic_DNA"/>
</dbReference>
<name>A0A821YPU9_9BILA</name>
<dbReference type="Proteomes" id="UP000663838">
    <property type="component" value="Unassembled WGS sequence"/>
</dbReference>
<organism evidence="1 2">
    <name type="scientific">Rotaria socialis</name>
    <dbReference type="NCBI Taxonomy" id="392032"/>
    <lineage>
        <taxon>Eukaryota</taxon>
        <taxon>Metazoa</taxon>
        <taxon>Spiralia</taxon>
        <taxon>Gnathifera</taxon>
        <taxon>Rotifera</taxon>
        <taxon>Eurotatoria</taxon>
        <taxon>Bdelloidea</taxon>
        <taxon>Philodinida</taxon>
        <taxon>Philodinidae</taxon>
        <taxon>Rotaria</taxon>
    </lineage>
</organism>
<gene>
    <name evidence="1" type="ORF">TOA249_LOCUS34304</name>
</gene>